<proteinExistence type="predicted"/>
<accession>A0A4Q7N5L4</accession>
<gene>
    <name evidence="5" type="ORF">EV199_2221</name>
</gene>
<dbReference type="GO" id="GO:0008745">
    <property type="term" value="F:N-acetylmuramoyl-L-alanine amidase activity"/>
    <property type="evidence" value="ECO:0007669"/>
    <property type="project" value="UniProtKB-EC"/>
</dbReference>
<evidence type="ECO:0000256" key="1">
    <source>
        <dbReference type="ARBA" id="ARBA00001561"/>
    </source>
</evidence>
<comment type="caution">
    <text evidence="5">The sequence shown here is derived from an EMBL/GenBank/DDBJ whole genome shotgun (WGS) entry which is preliminary data.</text>
</comment>
<dbReference type="EC" id="3.5.1.28" evidence="2"/>
<evidence type="ECO:0000313" key="5">
    <source>
        <dbReference type="EMBL" id="RZS76338.1"/>
    </source>
</evidence>
<dbReference type="PANTHER" id="PTHR30404">
    <property type="entry name" value="N-ACETYLMURAMOYL-L-ALANINE AMIDASE"/>
    <property type="match status" value="1"/>
</dbReference>
<keyword evidence="6" id="KW-1185">Reference proteome</keyword>
<protein>
    <recommendedName>
        <fullName evidence="2">N-acetylmuramoyl-L-alanine amidase</fullName>
        <ecNumber evidence="2">3.5.1.28</ecNumber>
    </recommendedName>
</protein>
<dbReference type="Proteomes" id="UP000293874">
    <property type="component" value="Unassembled WGS sequence"/>
</dbReference>
<sequence>MLKTILQGLTICVVFTALTSFRQAPEKDQKPSFKTIIVDPGHGGKAIGARGKTSTEKAICLSIALKLGKLLSQIPGVKVVYTRTTDVYVDNRYRAELANKHKGDLYISIHANSAPPKVTKKKVGTQKVTYYTGKGKNRKKRTKIVPKYRTYSTPNPAHGTETYIWAADRTDAKGEFVGERISSDEEYTPDIDSPEFRVKSMLWTKKYFDKSLTLATMVEQEFVKGGRSSRGVKQRNNEGIWILQATAMPSILVETGFISNRNEEIYLTSAKGQEAIAKNIYQAVKRYKSSMDAK</sequence>
<dbReference type="AlphaFoldDB" id="A0A4Q7N5L4"/>
<keyword evidence="3" id="KW-0378">Hydrolase</keyword>
<dbReference type="Pfam" id="PF01520">
    <property type="entry name" value="Amidase_3"/>
    <property type="match status" value="1"/>
</dbReference>
<dbReference type="GO" id="GO:0009253">
    <property type="term" value="P:peptidoglycan catabolic process"/>
    <property type="evidence" value="ECO:0007669"/>
    <property type="project" value="InterPro"/>
</dbReference>
<dbReference type="InterPro" id="IPR050695">
    <property type="entry name" value="N-acetylmuramoyl_amidase_3"/>
</dbReference>
<dbReference type="Gene3D" id="3.40.630.40">
    <property type="entry name" value="Zn-dependent exopeptidases"/>
    <property type="match status" value="1"/>
</dbReference>
<dbReference type="RefSeq" id="WP_130540642.1">
    <property type="nucleotide sequence ID" value="NZ_CP042431.1"/>
</dbReference>
<reference evidence="5 6" key="1">
    <citation type="submission" date="2019-02" db="EMBL/GenBank/DDBJ databases">
        <title>Genomic Encyclopedia of Type Strains, Phase IV (KMG-IV): sequencing the most valuable type-strain genomes for metagenomic binning, comparative biology and taxonomic classification.</title>
        <authorList>
            <person name="Goeker M."/>
        </authorList>
    </citation>
    <scope>NUCLEOTIDE SEQUENCE [LARGE SCALE GENOMIC DNA]</scope>
    <source>
        <strain evidence="5 6">DSM 18116</strain>
    </source>
</reference>
<dbReference type="GO" id="GO:0030288">
    <property type="term" value="C:outer membrane-bounded periplasmic space"/>
    <property type="evidence" value="ECO:0007669"/>
    <property type="project" value="TreeGrafter"/>
</dbReference>
<comment type="catalytic activity">
    <reaction evidence="1">
        <text>Hydrolyzes the link between N-acetylmuramoyl residues and L-amino acid residues in certain cell-wall glycopeptides.</text>
        <dbReference type="EC" id="3.5.1.28"/>
    </reaction>
</comment>
<name>A0A4Q7N5L4_9BACT</name>
<evidence type="ECO:0000256" key="3">
    <source>
        <dbReference type="ARBA" id="ARBA00022801"/>
    </source>
</evidence>
<dbReference type="CDD" id="cd02696">
    <property type="entry name" value="MurNAc-LAA"/>
    <property type="match status" value="1"/>
</dbReference>
<evidence type="ECO:0000313" key="6">
    <source>
        <dbReference type="Proteomes" id="UP000293874"/>
    </source>
</evidence>
<dbReference type="SMART" id="SM00646">
    <property type="entry name" value="Ami_3"/>
    <property type="match status" value="1"/>
</dbReference>
<organism evidence="5 6">
    <name type="scientific">Pseudobacter ginsenosidimutans</name>
    <dbReference type="NCBI Taxonomy" id="661488"/>
    <lineage>
        <taxon>Bacteria</taxon>
        <taxon>Pseudomonadati</taxon>
        <taxon>Bacteroidota</taxon>
        <taxon>Chitinophagia</taxon>
        <taxon>Chitinophagales</taxon>
        <taxon>Chitinophagaceae</taxon>
        <taxon>Pseudobacter</taxon>
    </lineage>
</organism>
<evidence type="ECO:0000259" key="4">
    <source>
        <dbReference type="SMART" id="SM00646"/>
    </source>
</evidence>
<dbReference type="OrthoDB" id="9806267at2"/>
<dbReference type="SUPFAM" id="SSF53187">
    <property type="entry name" value="Zn-dependent exopeptidases"/>
    <property type="match status" value="1"/>
</dbReference>
<dbReference type="PANTHER" id="PTHR30404:SF0">
    <property type="entry name" value="N-ACETYLMURAMOYL-L-ALANINE AMIDASE AMIC"/>
    <property type="match status" value="1"/>
</dbReference>
<dbReference type="EMBL" id="SGXA01000001">
    <property type="protein sequence ID" value="RZS76338.1"/>
    <property type="molecule type" value="Genomic_DNA"/>
</dbReference>
<dbReference type="InterPro" id="IPR002508">
    <property type="entry name" value="MurNAc-LAA_cat"/>
</dbReference>
<feature type="domain" description="MurNAc-LAA" evidence="4">
    <location>
        <begin position="95"/>
        <end position="285"/>
    </location>
</feature>
<evidence type="ECO:0000256" key="2">
    <source>
        <dbReference type="ARBA" id="ARBA00011901"/>
    </source>
</evidence>